<name>A0A819D727_9BILA</name>
<dbReference type="EMBL" id="CAJNOT010000815">
    <property type="protein sequence ID" value="CAF1086612.1"/>
    <property type="molecule type" value="Genomic_DNA"/>
</dbReference>
<dbReference type="InterPro" id="IPR032675">
    <property type="entry name" value="LRR_dom_sf"/>
</dbReference>
<evidence type="ECO:0000313" key="1">
    <source>
        <dbReference type="EMBL" id="CAF1086612.1"/>
    </source>
</evidence>
<comment type="caution">
    <text evidence="2">The sequence shown here is derived from an EMBL/GenBank/DDBJ whole genome shotgun (WGS) entry which is preliminary data.</text>
</comment>
<gene>
    <name evidence="2" type="ORF">JBS370_LOCUS16919</name>
    <name evidence="1" type="ORF">ZHD862_LOCUS16865</name>
</gene>
<dbReference type="Proteomes" id="UP000663836">
    <property type="component" value="Unassembled WGS sequence"/>
</dbReference>
<dbReference type="Proteomes" id="UP000663864">
    <property type="component" value="Unassembled WGS sequence"/>
</dbReference>
<protein>
    <submittedName>
        <fullName evidence="2">Uncharacterized protein</fullName>
    </submittedName>
</protein>
<dbReference type="SUPFAM" id="SSF52047">
    <property type="entry name" value="RNI-like"/>
    <property type="match status" value="1"/>
</dbReference>
<dbReference type="EMBL" id="CAJOBD010001750">
    <property type="protein sequence ID" value="CAF3828706.1"/>
    <property type="molecule type" value="Genomic_DNA"/>
</dbReference>
<sequence length="254" mass="29541">MNFKGGNLRIFQNLKSLTLFINENLVGKLKLPLSLVYLKIYSNDDMPPSLFHSLSTLKRLQTLIVDNRKQVEYTFHVDTAVFSRNIKILQLKNIATSISSIYDCEELTQLKYLELRLTGAGETFHHMSFTYPSSLKTLIIHFQLSFTDLEYVLSGCVEGNLKRLELYSQTNTSQMDYFDQKRWCKLFERFQNLTKCRIQLQQRGRRGAYSNVCRGFAQELKRSKELKEKWNMECSLACPGYHGVSVYVQISANL</sequence>
<evidence type="ECO:0000313" key="2">
    <source>
        <dbReference type="EMBL" id="CAF3828706.1"/>
    </source>
</evidence>
<proteinExistence type="predicted"/>
<dbReference type="AlphaFoldDB" id="A0A819D727"/>
<evidence type="ECO:0000313" key="3">
    <source>
        <dbReference type="Proteomes" id="UP000663836"/>
    </source>
</evidence>
<dbReference type="Gene3D" id="3.80.10.10">
    <property type="entry name" value="Ribonuclease Inhibitor"/>
    <property type="match status" value="1"/>
</dbReference>
<reference evidence="2" key="1">
    <citation type="submission" date="2021-02" db="EMBL/GenBank/DDBJ databases">
        <authorList>
            <person name="Nowell W R."/>
        </authorList>
    </citation>
    <scope>NUCLEOTIDE SEQUENCE</scope>
</reference>
<accession>A0A819D727</accession>
<organism evidence="2 3">
    <name type="scientific">Rotaria sordida</name>
    <dbReference type="NCBI Taxonomy" id="392033"/>
    <lineage>
        <taxon>Eukaryota</taxon>
        <taxon>Metazoa</taxon>
        <taxon>Spiralia</taxon>
        <taxon>Gnathifera</taxon>
        <taxon>Rotifera</taxon>
        <taxon>Eurotatoria</taxon>
        <taxon>Bdelloidea</taxon>
        <taxon>Philodinida</taxon>
        <taxon>Philodinidae</taxon>
        <taxon>Rotaria</taxon>
    </lineage>
</organism>